<feature type="region of interest" description="Disordered" evidence="8">
    <location>
        <begin position="72"/>
        <end position="93"/>
    </location>
</feature>
<keyword evidence="2 7" id="KW-0540">Nuclease</keyword>
<evidence type="ECO:0000256" key="6">
    <source>
        <dbReference type="ARBA" id="ARBA00022833"/>
    </source>
</evidence>
<evidence type="ECO:0000256" key="1">
    <source>
        <dbReference type="ARBA" id="ARBA00010875"/>
    </source>
</evidence>
<dbReference type="NCBIfam" id="TIGR00043">
    <property type="entry name" value="rRNA maturation RNase YbeY"/>
    <property type="match status" value="1"/>
</dbReference>
<gene>
    <name evidence="7 9" type="primary">ybeY</name>
    <name evidence="9" type="ORF">GZA08_12585</name>
</gene>
<dbReference type="HAMAP" id="MF_00009">
    <property type="entry name" value="Endoribonucl_YbeY"/>
    <property type="match status" value="1"/>
</dbReference>
<sequence length="166" mass="17613">MSAIDVLIEDDRWSTIDLEALAERAATAALFHLGLAGGGYEAALLACNDARIAALNADFRGKPVPTNVLSWPSSERGADTAGAVPPPPGPGDEELGDIAIAWETCATEAEAAGRPMAAHVTHLVVHGFLHLLGYDHERDEDAALMERLEAEILDKVGVANPYEMEM</sequence>
<keyword evidence="5 7" id="KW-0378">Hydrolase</keyword>
<dbReference type="PROSITE" id="PS01306">
    <property type="entry name" value="UPF0054"/>
    <property type="match status" value="1"/>
</dbReference>
<dbReference type="Proteomes" id="UP000474757">
    <property type="component" value="Unassembled WGS sequence"/>
</dbReference>
<organism evidence="9 10">
    <name type="scientific">Pseudoroseicyclus tamaricis</name>
    <dbReference type="NCBI Taxonomy" id="2705421"/>
    <lineage>
        <taxon>Bacteria</taxon>
        <taxon>Pseudomonadati</taxon>
        <taxon>Pseudomonadota</taxon>
        <taxon>Alphaproteobacteria</taxon>
        <taxon>Rhodobacterales</taxon>
        <taxon>Paracoccaceae</taxon>
        <taxon>Pseudoroseicyclus</taxon>
    </lineage>
</organism>
<dbReference type="GO" id="GO:0004521">
    <property type="term" value="F:RNA endonuclease activity"/>
    <property type="evidence" value="ECO:0007669"/>
    <property type="project" value="UniProtKB-UniRule"/>
</dbReference>
<dbReference type="InterPro" id="IPR020549">
    <property type="entry name" value="YbeY_CS"/>
</dbReference>
<dbReference type="Gene3D" id="3.40.390.30">
    <property type="entry name" value="Metalloproteases ('zincins'), catalytic domain"/>
    <property type="match status" value="1"/>
</dbReference>
<comment type="caution">
    <text evidence="9">The sequence shown here is derived from an EMBL/GenBank/DDBJ whole genome shotgun (WGS) entry which is preliminary data.</text>
</comment>
<keyword evidence="6 7" id="KW-0862">Zinc</keyword>
<keyword evidence="4 7" id="KW-0255">Endonuclease</keyword>
<evidence type="ECO:0000313" key="9">
    <source>
        <dbReference type="EMBL" id="NDV01803.1"/>
    </source>
</evidence>
<dbReference type="SUPFAM" id="SSF55486">
    <property type="entry name" value="Metalloproteases ('zincins'), catalytic domain"/>
    <property type="match status" value="1"/>
</dbReference>
<dbReference type="GO" id="GO:0005737">
    <property type="term" value="C:cytoplasm"/>
    <property type="evidence" value="ECO:0007669"/>
    <property type="project" value="UniProtKB-SubCell"/>
</dbReference>
<keyword evidence="7" id="KW-0690">Ribosome biogenesis</keyword>
<evidence type="ECO:0000256" key="7">
    <source>
        <dbReference type="HAMAP-Rule" id="MF_00009"/>
    </source>
</evidence>
<evidence type="ECO:0000256" key="3">
    <source>
        <dbReference type="ARBA" id="ARBA00022723"/>
    </source>
</evidence>
<dbReference type="EC" id="3.1.-.-" evidence="7"/>
<evidence type="ECO:0000256" key="4">
    <source>
        <dbReference type="ARBA" id="ARBA00022759"/>
    </source>
</evidence>
<dbReference type="PANTHER" id="PTHR46986">
    <property type="entry name" value="ENDORIBONUCLEASE YBEY, CHLOROPLASTIC"/>
    <property type="match status" value="1"/>
</dbReference>
<dbReference type="InterPro" id="IPR002036">
    <property type="entry name" value="YbeY"/>
</dbReference>
<evidence type="ECO:0000256" key="5">
    <source>
        <dbReference type="ARBA" id="ARBA00022801"/>
    </source>
</evidence>
<dbReference type="PANTHER" id="PTHR46986:SF1">
    <property type="entry name" value="ENDORIBONUCLEASE YBEY, CHLOROPLASTIC"/>
    <property type="match status" value="1"/>
</dbReference>
<dbReference type="Pfam" id="PF02130">
    <property type="entry name" value="YbeY"/>
    <property type="match status" value="1"/>
</dbReference>
<comment type="function">
    <text evidence="7">Single strand-specific metallo-endoribonuclease involved in late-stage 70S ribosome quality control and in maturation of the 3' terminus of the 16S rRNA.</text>
</comment>
<keyword evidence="10" id="KW-1185">Reference proteome</keyword>
<dbReference type="GO" id="GO:0004222">
    <property type="term" value="F:metalloendopeptidase activity"/>
    <property type="evidence" value="ECO:0007669"/>
    <property type="project" value="InterPro"/>
</dbReference>
<feature type="binding site" evidence="7">
    <location>
        <position position="130"/>
    </location>
    <ligand>
        <name>Zn(2+)</name>
        <dbReference type="ChEBI" id="CHEBI:29105"/>
        <note>catalytic</note>
    </ligand>
</feature>
<keyword evidence="3 7" id="KW-0479">Metal-binding</keyword>
<evidence type="ECO:0000313" key="10">
    <source>
        <dbReference type="Proteomes" id="UP000474757"/>
    </source>
</evidence>
<keyword evidence="7" id="KW-0963">Cytoplasm</keyword>
<dbReference type="GO" id="GO:0008270">
    <property type="term" value="F:zinc ion binding"/>
    <property type="evidence" value="ECO:0007669"/>
    <property type="project" value="UniProtKB-UniRule"/>
</dbReference>
<evidence type="ECO:0000256" key="2">
    <source>
        <dbReference type="ARBA" id="ARBA00022722"/>
    </source>
</evidence>
<feature type="binding site" evidence="7">
    <location>
        <position position="136"/>
    </location>
    <ligand>
        <name>Zn(2+)</name>
        <dbReference type="ChEBI" id="CHEBI:29105"/>
        <note>catalytic</note>
    </ligand>
</feature>
<comment type="cofactor">
    <cofactor evidence="7">
        <name>Zn(2+)</name>
        <dbReference type="ChEBI" id="CHEBI:29105"/>
    </cofactor>
    <text evidence="7">Binds 1 zinc ion.</text>
</comment>
<comment type="similarity">
    <text evidence="1 7">Belongs to the endoribonuclease YbeY family.</text>
</comment>
<protein>
    <recommendedName>
        <fullName evidence="7">Endoribonuclease YbeY</fullName>
        <ecNumber evidence="7">3.1.-.-</ecNumber>
    </recommendedName>
</protein>
<reference evidence="9 10" key="1">
    <citation type="submission" date="2020-02" db="EMBL/GenBank/DDBJ databases">
        <title>Pseudoroseicyclus tamarix, sp. nov., isolated from offshore sediment of a Tamarix chinensis forest.</title>
        <authorList>
            <person name="Gai Y."/>
        </authorList>
    </citation>
    <scope>NUCLEOTIDE SEQUENCE [LARGE SCALE GENOMIC DNA]</scope>
    <source>
        <strain evidence="9 10">CLL3-39</strain>
    </source>
</reference>
<feature type="binding site" evidence="7">
    <location>
        <position position="126"/>
    </location>
    <ligand>
        <name>Zn(2+)</name>
        <dbReference type="ChEBI" id="CHEBI:29105"/>
        <note>catalytic</note>
    </ligand>
</feature>
<dbReference type="AlphaFoldDB" id="A0A6B2JK33"/>
<keyword evidence="7" id="KW-0698">rRNA processing</keyword>
<proteinExistence type="inferred from homology"/>
<accession>A0A6B2JK33</accession>
<name>A0A6B2JK33_9RHOB</name>
<evidence type="ECO:0000256" key="8">
    <source>
        <dbReference type="SAM" id="MobiDB-lite"/>
    </source>
</evidence>
<dbReference type="InterPro" id="IPR023091">
    <property type="entry name" value="MetalPrtase_cat_dom_sf_prd"/>
</dbReference>
<dbReference type="EMBL" id="JAAGAB010000003">
    <property type="protein sequence ID" value="NDV01803.1"/>
    <property type="molecule type" value="Genomic_DNA"/>
</dbReference>
<comment type="subcellular location">
    <subcellularLocation>
        <location evidence="7">Cytoplasm</location>
    </subcellularLocation>
</comment>
<dbReference type="GO" id="GO:0006364">
    <property type="term" value="P:rRNA processing"/>
    <property type="evidence" value="ECO:0007669"/>
    <property type="project" value="UniProtKB-UniRule"/>
</dbReference>
<dbReference type="RefSeq" id="WP_163894186.1">
    <property type="nucleotide sequence ID" value="NZ_JAAFYS010000003.1"/>
</dbReference>